<dbReference type="InterPro" id="IPR002822">
    <property type="entry name" value="Ni_insertion"/>
</dbReference>
<dbReference type="EMBL" id="CAKOGP040000890">
    <property type="protein sequence ID" value="CAJ1940256.1"/>
    <property type="molecule type" value="Genomic_DNA"/>
</dbReference>
<proteinExistence type="predicted"/>
<comment type="caution">
    <text evidence="2">The sequence shown here is derived from an EMBL/GenBank/DDBJ whole genome shotgun (WGS) entry which is preliminary data.</text>
</comment>
<sequence>MSLVSEQTLHGKVDCRHGINEEALFAACVDANWSNASASDLVDGIAKAINSASDYLGLVEYRDVGPKWHWNISKMSKGRNTVIEILQQSGLSTRLDTMKIQSISHVIQSFSKCKSTEISEWVKTKFLELLTQVSDCDTEGSFRERKDAGLSLIFAFGTLLLLDQLGVHQLSYSPVPIASLEAPYAKLLVSMMVNMNDTEILAKSTPLGVGLLRVCSNKTSADPGHSLFSNRMLLRGVGHGESLRMHAAQQVSISIAETLQDEATTPSFTKRFASDLWMNDTIVHMETNLDDTTGESLAFAISLLLDNGAIDAFVTPIVMKKGRPAHTLHCLCKDETKDGSAKVKKLLELIFRHTTTLGIRIYDDMPRAKLCRSTVTVQTPYVDTSRGGKVDVKVSSFRTGEVIAAKAEFDHCKDIAMETGIPLSLVSDHALKIARKEHQSSRTETTGL</sequence>
<gene>
    <name evidence="2" type="ORF">CYCCA115_LOCUS6951</name>
</gene>
<keyword evidence="3" id="KW-1185">Reference proteome</keyword>
<dbReference type="PANTHER" id="PTHR36566:SF1">
    <property type="entry name" value="PYRIDINIUM-3,5-BISTHIOCARBOXYLIC ACID MONONUCLEOTIDE NICKEL INSERTION PROTEIN"/>
    <property type="match status" value="1"/>
</dbReference>
<organism evidence="2 3">
    <name type="scientific">Cylindrotheca closterium</name>
    <dbReference type="NCBI Taxonomy" id="2856"/>
    <lineage>
        <taxon>Eukaryota</taxon>
        <taxon>Sar</taxon>
        <taxon>Stramenopiles</taxon>
        <taxon>Ochrophyta</taxon>
        <taxon>Bacillariophyta</taxon>
        <taxon>Bacillariophyceae</taxon>
        <taxon>Bacillariophycidae</taxon>
        <taxon>Bacillariales</taxon>
        <taxon>Bacillariaceae</taxon>
        <taxon>Cylindrotheca</taxon>
    </lineage>
</organism>
<keyword evidence="1" id="KW-0533">Nickel</keyword>
<evidence type="ECO:0000256" key="1">
    <source>
        <dbReference type="ARBA" id="ARBA00022596"/>
    </source>
</evidence>
<dbReference type="Gene3D" id="3.10.20.300">
    <property type="entry name" value="mk0293 like domain"/>
    <property type="match status" value="1"/>
</dbReference>
<accession>A0AAD2FI12</accession>
<dbReference type="Gene3D" id="3.30.70.1380">
    <property type="entry name" value="Transcriptional regulatory protein pf0864 domain like"/>
    <property type="match status" value="1"/>
</dbReference>
<dbReference type="PANTHER" id="PTHR36566">
    <property type="entry name" value="NICKEL INSERTION PROTEIN-RELATED"/>
    <property type="match status" value="1"/>
</dbReference>
<evidence type="ECO:0000313" key="3">
    <source>
        <dbReference type="Proteomes" id="UP001295423"/>
    </source>
</evidence>
<evidence type="ECO:0000313" key="2">
    <source>
        <dbReference type="EMBL" id="CAJ1940256.1"/>
    </source>
</evidence>
<dbReference type="AlphaFoldDB" id="A0AAD2FI12"/>
<protein>
    <submittedName>
        <fullName evidence="2">Uncharacterized protein</fullName>
    </submittedName>
</protein>
<name>A0AAD2FI12_9STRA</name>
<dbReference type="Proteomes" id="UP001295423">
    <property type="component" value="Unassembled WGS sequence"/>
</dbReference>
<dbReference type="Pfam" id="PF01969">
    <property type="entry name" value="Ni_insertion"/>
    <property type="match status" value="1"/>
</dbReference>
<reference evidence="2" key="1">
    <citation type="submission" date="2023-08" db="EMBL/GenBank/DDBJ databases">
        <authorList>
            <person name="Audoor S."/>
            <person name="Bilcke G."/>
        </authorList>
    </citation>
    <scope>NUCLEOTIDE SEQUENCE</scope>
</reference>